<dbReference type="RefSeq" id="WP_234271691.1">
    <property type="nucleotide sequence ID" value="NZ_JABFTX010000005.1"/>
</dbReference>
<dbReference type="Pfam" id="PF01970">
    <property type="entry name" value="TctA"/>
    <property type="match status" value="1"/>
</dbReference>
<feature type="transmembrane region" description="Helical" evidence="1">
    <location>
        <begin position="201"/>
        <end position="220"/>
    </location>
</feature>
<feature type="transmembrane region" description="Helical" evidence="1">
    <location>
        <begin position="7"/>
        <end position="30"/>
    </location>
</feature>
<keyword evidence="4" id="KW-1185">Reference proteome</keyword>
<dbReference type="EMBL" id="JABFTX010000005">
    <property type="protein sequence ID" value="MCE8005182.1"/>
    <property type="molecule type" value="Genomic_DNA"/>
</dbReference>
<name>A0ABS9A9G5_9GAMM</name>
<evidence type="ECO:0000256" key="1">
    <source>
        <dbReference type="SAM" id="Phobius"/>
    </source>
</evidence>
<feature type="transmembrane region" description="Helical" evidence="1">
    <location>
        <begin position="166"/>
        <end position="181"/>
    </location>
</feature>
<feature type="transmembrane region" description="Helical" evidence="1">
    <location>
        <begin position="42"/>
        <end position="65"/>
    </location>
</feature>
<reference evidence="3 4" key="1">
    <citation type="journal article" date="2021" name="Front. Microbiol.">
        <title>Aerobic Denitrification and Heterotrophic Sulfur Oxidation in the Genus Halomonas Revealed by Six Novel Species Characterizations and Genome-Based Analysis.</title>
        <authorList>
            <person name="Wang L."/>
            <person name="Shao Z."/>
        </authorList>
    </citation>
    <scope>NUCLEOTIDE SEQUENCE [LARGE SCALE GENOMIC DNA]</scope>
    <source>
        <strain evidence="3 4">MCCC 1A11081</strain>
    </source>
</reference>
<feature type="transmembrane region" description="Helical" evidence="1">
    <location>
        <begin position="350"/>
        <end position="373"/>
    </location>
</feature>
<evidence type="ECO:0000259" key="2">
    <source>
        <dbReference type="Pfam" id="PF01970"/>
    </source>
</evidence>
<keyword evidence="1" id="KW-0812">Transmembrane</keyword>
<dbReference type="PANTHER" id="PTHR35342">
    <property type="entry name" value="TRICARBOXYLIC TRANSPORT PROTEIN"/>
    <property type="match status" value="1"/>
</dbReference>
<evidence type="ECO:0000313" key="3">
    <source>
        <dbReference type="EMBL" id="MCE8005182.1"/>
    </source>
</evidence>
<keyword evidence="1" id="KW-1133">Transmembrane helix</keyword>
<feature type="transmembrane region" description="Helical" evidence="1">
    <location>
        <begin position="459"/>
        <end position="482"/>
    </location>
</feature>
<feature type="transmembrane region" description="Helical" evidence="1">
    <location>
        <begin position="385"/>
        <end position="402"/>
    </location>
</feature>
<accession>A0ABS9A9G5</accession>
<evidence type="ECO:0000313" key="4">
    <source>
        <dbReference type="Proteomes" id="UP001320168"/>
    </source>
</evidence>
<keyword evidence="1" id="KW-0472">Membrane</keyword>
<feature type="transmembrane region" description="Helical" evidence="1">
    <location>
        <begin position="139"/>
        <end position="159"/>
    </location>
</feature>
<dbReference type="Proteomes" id="UP001320168">
    <property type="component" value="Unassembled WGS sequence"/>
</dbReference>
<gene>
    <name evidence="3" type="ORF">HOP53_20325</name>
</gene>
<organism evidence="3 4">
    <name type="scientific">Billgrantia ethanolica</name>
    <dbReference type="NCBI Taxonomy" id="2733486"/>
    <lineage>
        <taxon>Bacteria</taxon>
        <taxon>Pseudomonadati</taxon>
        <taxon>Pseudomonadota</taxon>
        <taxon>Gammaproteobacteria</taxon>
        <taxon>Oceanospirillales</taxon>
        <taxon>Halomonadaceae</taxon>
        <taxon>Billgrantia</taxon>
    </lineage>
</organism>
<feature type="transmembrane region" description="Helical" evidence="1">
    <location>
        <begin position="409"/>
        <end position="439"/>
    </location>
</feature>
<feature type="transmembrane region" description="Helical" evidence="1">
    <location>
        <begin position="253"/>
        <end position="275"/>
    </location>
</feature>
<sequence>MDMFSEVLHLFLSLDNFLAIALGVVIGVVVGSIPGLTATMAVALALPFTFTMEPVAAILLLVGIYKGGMYGGSITAILIRTPGSPASACTLLDGYPMAQQGHAKKALKTALYSSVIADFISNIALIFFAAYLAKIALNFGAPEFFWLICFSLTIIISLASGSMIKGLLAALMGILLSLVGLDEVYGSQRLTFGNYNLMDSISFIPLLIGLFAIPEIIEFYRKKALPHLKAKASGVGMTLAELKRCLKSIIRGSLIGVIIGAIPGTGATAAAFISYSDARRRSPNRDNFGKGEVEGVAAAEAGNNGVAGATMIPLLSLGIPGDVITAIILGAFMVHGLTPGPIMFQENLTLIYALFVGIMFSSLVLLVVGNGAIKYFSLIADIPKSILFPIVLMFCVYGAYAVNNDTFDVWLMLGFGVLGYIFNRAAIPAAPFLIGFILGPMFEDNLRRSLLIGHNDLSIFVRGPITWFFIALTLGSILLAIYRYVAARRQSVSASVTQESP</sequence>
<dbReference type="InterPro" id="IPR002823">
    <property type="entry name" value="DUF112_TM"/>
</dbReference>
<feature type="transmembrane region" description="Helical" evidence="1">
    <location>
        <begin position="110"/>
        <end position="133"/>
    </location>
</feature>
<protein>
    <submittedName>
        <fullName evidence="3">C4-dicarboxylate ABC transporter permease</fullName>
    </submittedName>
</protein>
<dbReference type="PANTHER" id="PTHR35342:SF5">
    <property type="entry name" value="TRICARBOXYLIC TRANSPORT PROTEIN"/>
    <property type="match status" value="1"/>
</dbReference>
<proteinExistence type="predicted"/>
<feature type="domain" description="DUF112" evidence="2">
    <location>
        <begin position="18"/>
        <end position="433"/>
    </location>
</feature>
<feature type="transmembrane region" description="Helical" evidence="1">
    <location>
        <begin position="317"/>
        <end position="338"/>
    </location>
</feature>
<comment type="caution">
    <text evidence="3">The sequence shown here is derived from an EMBL/GenBank/DDBJ whole genome shotgun (WGS) entry which is preliminary data.</text>
</comment>